<keyword evidence="2" id="KW-0378">Hydrolase</keyword>
<sequence length="534" mass="60405">IHCTLLGLCADRVYDEVTSLPGVTFEVKFKHYSGYLDASLGNHLYYWLFESQSNPSQAPLILWLDGGPGCASSERMMTENGPFHPTPDGEHLQENVFSWNKIANVLYIDSPRDVGFSYRDNTQPADKVYNNSKTTDDLVLALQDFINAYPQFKFRDFYVIGESYGGIYAPQLVKALIQTDAVQLNLKGFAIGNGQLRKYDSFNSYFDLMYYRGIISKREFDSLYDCCTASGQTADLLYCDFSYFIDYSDSGDINPKKFTDNTLQECANHISKLGNYVWTSKNSPYNTYQDCYDDKPKPPQLFSNAAAKSFDNHENDFYDQGANQFAGSTDALGGFPCYMYDATEKYFNLPAVRQALHIADNINTWKGCSDNIAKNYVQNELDMTYVFNSIIDSGTQLRALIYNGDMDLACSFLADQWFTERIATNNSLPVVKEREEWLYKRNTNMPANGGGYVKRFGSDNFKIDLIEVKGAGHHVALDRPGPALQMLNNFLFSLKNYNNVANISTAAAPLLKEFQAAPQPELSRKEADRIYDLP</sequence>
<organism evidence="3 4">
    <name type="scientific">Pristionchus mayeri</name>
    <dbReference type="NCBI Taxonomy" id="1317129"/>
    <lineage>
        <taxon>Eukaryota</taxon>
        <taxon>Metazoa</taxon>
        <taxon>Ecdysozoa</taxon>
        <taxon>Nematoda</taxon>
        <taxon>Chromadorea</taxon>
        <taxon>Rhabditida</taxon>
        <taxon>Rhabditina</taxon>
        <taxon>Diplogasteromorpha</taxon>
        <taxon>Diplogasteroidea</taxon>
        <taxon>Neodiplogasteridae</taxon>
        <taxon>Pristionchus</taxon>
    </lineage>
</organism>
<dbReference type="AlphaFoldDB" id="A0AAN5C928"/>
<keyword evidence="2" id="KW-0645">Protease</keyword>
<dbReference type="PROSITE" id="PS00131">
    <property type="entry name" value="CARBOXYPEPT_SER_SER"/>
    <property type="match status" value="1"/>
</dbReference>
<dbReference type="InterPro" id="IPR029058">
    <property type="entry name" value="AB_hydrolase_fold"/>
</dbReference>
<keyword evidence="4" id="KW-1185">Reference proteome</keyword>
<dbReference type="PANTHER" id="PTHR11802:SF480">
    <property type="entry name" value="CARBOXYPEPTIDASE"/>
    <property type="match status" value="1"/>
</dbReference>
<evidence type="ECO:0000256" key="2">
    <source>
        <dbReference type="RuleBase" id="RU361156"/>
    </source>
</evidence>
<feature type="non-terminal residue" evidence="3">
    <location>
        <position position="1"/>
    </location>
</feature>
<dbReference type="PRINTS" id="PR00724">
    <property type="entry name" value="CRBOXYPTASEC"/>
</dbReference>
<dbReference type="GO" id="GO:0004185">
    <property type="term" value="F:serine-type carboxypeptidase activity"/>
    <property type="evidence" value="ECO:0007669"/>
    <property type="project" value="UniProtKB-UniRule"/>
</dbReference>
<dbReference type="Pfam" id="PF00450">
    <property type="entry name" value="Peptidase_S10"/>
    <property type="match status" value="1"/>
</dbReference>
<reference evidence="4" key="1">
    <citation type="submission" date="2022-10" db="EMBL/GenBank/DDBJ databases">
        <title>Genome assembly of Pristionchus species.</title>
        <authorList>
            <person name="Yoshida K."/>
            <person name="Sommer R.J."/>
        </authorList>
    </citation>
    <scope>NUCLEOTIDE SEQUENCE [LARGE SCALE GENOMIC DNA]</scope>
    <source>
        <strain evidence="4">RS5460</strain>
    </source>
</reference>
<accession>A0AAN5C928</accession>
<evidence type="ECO:0000313" key="4">
    <source>
        <dbReference type="Proteomes" id="UP001328107"/>
    </source>
</evidence>
<dbReference type="PANTHER" id="PTHR11802">
    <property type="entry name" value="SERINE PROTEASE FAMILY S10 SERINE CARBOXYPEPTIDASE"/>
    <property type="match status" value="1"/>
</dbReference>
<evidence type="ECO:0000256" key="1">
    <source>
        <dbReference type="ARBA" id="ARBA00009431"/>
    </source>
</evidence>
<dbReference type="EC" id="3.4.16.-" evidence="2"/>
<comment type="similarity">
    <text evidence="1 2">Belongs to the peptidase S10 family.</text>
</comment>
<dbReference type="GO" id="GO:0006508">
    <property type="term" value="P:proteolysis"/>
    <property type="evidence" value="ECO:0007669"/>
    <property type="project" value="UniProtKB-KW"/>
</dbReference>
<name>A0AAN5C928_9BILA</name>
<gene>
    <name evidence="3" type="ORF">PMAYCL1PPCAC_03036</name>
</gene>
<proteinExistence type="inferred from homology"/>
<keyword evidence="2" id="KW-0121">Carboxypeptidase</keyword>
<dbReference type="EMBL" id="BTRK01000001">
    <property type="protein sequence ID" value="GMR32841.1"/>
    <property type="molecule type" value="Genomic_DNA"/>
</dbReference>
<evidence type="ECO:0000313" key="3">
    <source>
        <dbReference type="EMBL" id="GMR32841.1"/>
    </source>
</evidence>
<dbReference type="SUPFAM" id="SSF53474">
    <property type="entry name" value="alpha/beta-Hydrolases"/>
    <property type="match status" value="1"/>
</dbReference>
<dbReference type="FunFam" id="3.40.50.1820:FF:000533">
    <property type="entry name" value="Carboxypeptidase"/>
    <property type="match status" value="1"/>
</dbReference>
<dbReference type="Proteomes" id="UP001328107">
    <property type="component" value="Unassembled WGS sequence"/>
</dbReference>
<dbReference type="InterPro" id="IPR001563">
    <property type="entry name" value="Peptidase_S10"/>
</dbReference>
<dbReference type="Gene3D" id="3.40.50.1820">
    <property type="entry name" value="alpha/beta hydrolase"/>
    <property type="match status" value="1"/>
</dbReference>
<comment type="caution">
    <text evidence="3">The sequence shown here is derived from an EMBL/GenBank/DDBJ whole genome shotgun (WGS) entry which is preliminary data.</text>
</comment>
<feature type="non-terminal residue" evidence="3">
    <location>
        <position position="534"/>
    </location>
</feature>
<dbReference type="InterPro" id="IPR018202">
    <property type="entry name" value="Ser_caboxypep_ser_AS"/>
</dbReference>
<dbReference type="FunFam" id="3.40.50.12670:FF:000002">
    <property type="entry name" value="Carboxypeptidase"/>
    <property type="match status" value="1"/>
</dbReference>
<protein>
    <recommendedName>
        <fullName evidence="2">Carboxypeptidase</fullName>
        <ecNumber evidence="2">3.4.16.-</ecNumber>
    </recommendedName>
</protein>